<dbReference type="KEGG" id="aev:EI546_03570"/>
<dbReference type="EMBL" id="CP034951">
    <property type="protein sequence ID" value="QAA80863.1"/>
    <property type="molecule type" value="Genomic_DNA"/>
</dbReference>
<dbReference type="AlphaFoldDB" id="A0A410G0R4"/>
<keyword evidence="7" id="KW-1185">Reference proteome</keyword>
<evidence type="ECO:0000313" key="7">
    <source>
        <dbReference type="Proteomes" id="UP000285517"/>
    </source>
</evidence>
<sequence>MWGVAASAPQTESREGRGRSNWDVFMDNVGGSADGTNNMRNTEFEKRYLDEFKMLRDAGVKAFRFSFSWPRVQPETPGTPNAKAMSYYDKLIDAMLEHGLEPVPTLFHWDMPLWAGDFLKRDVSDKMQDYADIMSRLVGSRAKTWLAFNEPSVIAAFGYGKGTFAPGYHSKKTMGAAIHHINVSQAKIFEAVRSNVSAVKIASAFNIMPFEALSGKKEDIDAAHFIDVLWNQSFADPTYGLGYPDLIKPLVEPYIKDGDLEFIASKPDFYGVNFYSRTFVKADNDKHSILGTIPIAPPSELEKTQEFPYDPNTYTKILLDIHNKYGQPDILATEFGFAIEEDKPINGILNDPKRIKYIQGYIKAAQEAVKKGVKLKGMMYWSSTDNWEWTLGLSHHFGLIYIDKNTLERIPKKSLEYYGKCIKANAAADIR</sequence>
<organism evidence="6 7">
    <name type="scientific">Aequorivita ciconiae</name>
    <dbReference type="NCBI Taxonomy" id="2494375"/>
    <lineage>
        <taxon>Bacteria</taxon>
        <taxon>Pseudomonadati</taxon>
        <taxon>Bacteroidota</taxon>
        <taxon>Flavobacteriia</taxon>
        <taxon>Flavobacteriales</taxon>
        <taxon>Flavobacteriaceae</taxon>
        <taxon>Aequorivita</taxon>
    </lineage>
</organism>
<dbReference type="RefSeq" id="WP_128249256.1">
    <property type="nucleotide sequence ID" value="NZ_CP034951.1"/>
</dbReference>
<reference evidence="6 7" key="1">
    <citation type="submission" date="2019-01" db="EMBL/GenBank/DDBJ databases">
        <title>Complete genome sequencing of Aequorivita sp. H23M31.</title>
        <authorList>
            <person name="Bae J.-W."/>
        </authorList>
    </citation>
    <scope>NUCLEOTIDE SEQUENCE [LARGE SCALE GENOMIC DNA]</scope>
    <source>
        <strain evidence="6 7">H23M31</strain>
    </source>
</reference>
<dbReference type="GO" id="GO:0008422">
    <property type="term" value="F:beta-glucosidase activity"/>
    <property type="evidence" value="ECO:0007669"/>
    <property type="project" value="TreeGrafter"/>
</dbReference>
<name>A0A410G0R4_9FLAO</name>
<evidence type="ECO:0000313" key="6">
    <source>
        <dbReference type="EMBL" id="QAA80863.1"/>
    </source>
</evidence>
<dbReference type="OrthoDB" id="9765195at2"/>
<dbReference type="PANTHER" id="PTHR10353">
    <property type="entry name" value="GLYCOSYL HYDROLASE"/>
    <property type="match status" value="1"/>
</dbReference>
<proteinExistence type="inferred from homology"/>
<evidence type="ECO:0000256" key="3">
    <source>
        <dbReference type="ARBA" id="ARBA00023295"/>
    </source>
</evidence>
<feature type="region of interest" description="Disordered" evidence="5">
    <location>
        <begin position="1"/>
        <end position="22"/>
    </location>
</feature>
<evidence type="ECO:0000256" key="1">
    <source>
        <dbReference type="ARBA" id="ARBA00010838"/>
    </source>
</evidence>
<accession>A0A410G0R4</accession>
<dbReference type="PANTHER" id="PTHR10353:SF36">
    <property type="entry name" value="LP05116P"/>
    <property type="match status" value="1"/>
</dbReference>
<dbReference type="Gene3D" id="3.20.20.80">
    <property type="entry name" value="Glycosidases"/>
    <property type="match status" value="1"/>
</dbReference>
<dbReference type="Proteomes" id="UP000285517">
    <property type="component" value="Chromosome"/>
</dbReference>
<gene>
    <name evidence="6" type="ORF">EI546_03570</name>
</gene>
<comment type="similarity">
    <text evidence="1 4">Belongs to the glycosyl hydrolase 1 family.</text>
</comment>
<protein>
    <submittedName>
        <fullName evidence="6">Glycosyl hydrolase family protein</fullName>
    </submittedName>
</protein>
<evidence type="ECO:0000256" key="4">
    <source>
        <dbReference type="RuleBase" id="RU003690"/>
    </source>
</evidence>
<evidence type="ECO:0000256" key="5">
    <source>
        <dbReference type="SAM" id="MobiDB-lite"/>
    </source>
</evidence>
<evidence type="ECO:0000256" key="2">
    <source>
        <dbReference type="ARBA" id="ARBA00022801"/>
    </source>
</evidence>
<keyword evidence="3" id="KW-0326">Glycosidase</keyword>
<keyword evidence="2 6" id="KW-0378">Hydrolase</keyword>
<dbReference type="GO" id="GO:0005975">
    <property type="term" value="P:carbohydrate metabolic process"/>
    <property type="evidence" value="ECO:0007669"/>
    <property type="project" value="InterPro"/>
</dbReference>
<dbReference type="InterPro" id="IPR001360">
    <property type="entry name" value="Glyco_hydro_1"/>
</dbReference>
<dbReference type="Pfam" id="PF00232">
    <property type="entry name" value="Glyco_hydro_1"/>
    <property type="match status" value="1"/>
</dbReference>
<dbReference type="SUPFAM" id="SSF51445">
    <property type="entry name" value="(Trans)glycosidases"/>
    <property type="match status" value="1"/>
</dbReference>
<dbReference type="InterPro" id="IPR017853">
    <property type="entry name" value="GH"/>
</dbReference>
<dbReference type="PRINTS" id="PR00131">
    <property type="entry name" value="GLHYDRLASE1"/>
</dbReference>